<dbReference type="SUPFAM" id="SSF81301">
    <property type="entry name" value="Nucleotidyltransferase"/>
    <property type="match status" value="1"/>
</dbReference>
<dbReference type="InterPro" id="IPR002934">
    <property type="entry name" value="Polymerase_NTP_transf_dom"/>
</dbReference>
<dbReference type="PANTHER" id="PTHR37030:SF1">
    <property type="entry name" value="NUCLEOTIDYLTRANSFERASE"/>
    <property type="match status" value="1"/>
</dbReference>
<dbReference type="Proteomes" id="UP000229307">
    <property type="component" value="Unassembled WGS sequence"/>
</dbReference>
<sequence length="106" mass="12030">MEKNDDLKVQSLAQKIKEKFNPQKVILFGSHANGAPAKGSDIDLLIIMNTNLKPYKQASLIRMFLDDIFGVNYPIDIIVRTPESIEKRLKEGDFFIKNILEEGVPL</sequence>
<dbReference type="InterPro" id="IPR043519">
    <property type="entry name" value="NT_sf"/>
</dbReference>
<gene>
    <name evidence="2" type="ORF">COY52_08685</name>
</gene>
<dbReference type="GO" id="GO:0016779">
    <property type="term" value="F:nucleotidyltransferase activity"/>
    <property type="evidence" value="ECO:0007669"/>
    <property type="project" value="InterPro"/>
</dbReference>
<reference evidence="3" key="1">
    <citation type="submission" date="2017-09" db="EMBL/GenBank/DDBJ databases">
        <title>Depth-based differentiation of microbial function through sediment-hosted aquifers and enrichment of novel symbionts in the deep terrestrial subsurface.</title>
        <authorList>
            <person name="Probst A.J."/>
            <person name="Ladd B."/>
            <person name="Jarett J.K."/>
            <person name="Geller-Mcgrath D.E."/>
            <person name="Sieber C.M.K."/>
            <person name="Emerson J.B."/>
            <person name="Anantharaman K."/>
            <person name="Thomas B.C."/>
            <person name="Malmstrom R."/>
            <person name="Stieglmeier M."/>
            <person name="Klingl A."/>
            <person name="Woyke T."/>
            <person name="Ryan C.M."/>
            <person name="Banfield J.F."/>
        </authorList>
    </citation>
    <scope>NUCLEOTIDE SEQUENCE [LARGE SCALE GENOMIC DNA]</scope>
</reference>
<dbReference type="AlphaFoldDB" id="A0A2M7S8P9"/>
<evidence type="ECO:0000259" key="1">
    <source>
        <dbReference type="Pfam" id="PF01909"/>
    </source>
</evidence>
<accession>A0A2M7S8P9</accession>
<comment type="caution">
    <text evidence="2">The sequence shown here is derived from an EMBL/GenBank/DDBJ whole genome shotgun (WGS) entry which is preliminary data.</text>
</comment>
<dbReference type="Gene3D" id="3.30.460.10">
    <property type="entry name" value="Beta Polymerase, domain 2"/>
    <property type="match status" value="1"/>
</dbReference>
<dbReference type="CDD" id="cd05403">
    <property type="entry name" value="NT_KNTase_like"/>
    <property type="match status" value="1"/>
</dbReference>
<organism evidence="2 3">
    <name type="scientific">Candidatus Desantisbacteria bacterium CG_4_10_14_0_8_um_filter_48_22</name>
    <dbReference type="NCBI Taxonomy" id="1974543"/>
    <lineage>
        <taxon>Bacteria</taxon>
        <taxon>Candidatus Desantisiibacteriota</taxon>
    </lineage>
</organism>
<dbReference type="PANTHER" id="PTHR37030">
    <property type="entry name" value="NUCLEOTIDYLTRANSFERASE"/>
    <property type="match status" value="1"/>
</dbReference>
<protein>
    <recommendedName>
        <fullName evidence="1">Polymerase nucleotidyl transferase domain-containing protein</fullName>
    </recommendedName>
</protein>
<name>A0A2M7S8P9_9BACT</name>
<evidence type="ECO:0000313" key="3">
    <source>
        <dbReference type="Proteomes" id="UP000229307"/>
    </source>
</evidence>
<proteinExistence type="predicted"/>
<feature type="domain" description="Polymerase nucleotidyl transferase" evidence="1">
    <location>
        <begin position="11"/>
        <end position="104"/>
    </location>
</feature>
<dbReference type="EMBL" id="PFMR01000229">
    <property type="protein sequence ID" value="PIZ15860.1"/>
    <property type="molecule type" value="Genomic_DNA"/>
</dbReference>
<evidence type="ECO:0000313" key="2">
    <source>
        <dbReference type="EMBL" id="PIZ15860.1"/>
    </source>
</evidence>
<dbReference type="Pfam" id="PF01909">
    <property type="entry name" value="NTP_transf_2"/>
    <property type="match status" value="1"/>
</dbReference>